<evidence type="ECO:0000313" key="7">
    <source>
        <dbReference type="Proteomes" id="UP000184440"/>
    </source>
</evidence>
<protein>
    <recommendedName>
        <fullName evidence="1">propane 2-monooxygenase</fullName>
        <ecNumber evidence="1">1.14.13.227</ecNumber>
    </recommendedName>
</protein>
<comment type="catalytic activity">
    <reaction evidence="4">
        <text>propane + NADH + O2 + H(+) = propan-2-ol + NAD(+) + H2O</text>
        <dbReference type="Rhea" id="RHEA:49992"/>
        <dbReference type="ChEBI" id="CHEBI:15377"/>
        <dbReference type="ChEBI" id="CHEBI:15378"/>
        <dbReference type="ChEBI" id="CHEBI:15379"/>
        <dbReference type="ChEBI" id="CHEBI:17824"/>
        <dbReference type="ChEBI" id="CHEBI:32879"/>
        <dbReference type="ChEBI" id="CHEBI:57540"/>
        <dbReference type="ChEBI" id="CHEBI:57945"/>
        <dbReference type="EC" id="1.14.13.227"/>
    </reaction>
</comment>
<dbReference type="EC" id="1.14.13.227" evidence="1"/>
<gene>
    <name evidence="6" type="ORF">SAMN05443668_1011238</name>
</gene>
<dbReference type="InterPro" id="IPR012078">
    <property type="entry name" value="MP_mOase_hydro"/>
</dbReference>
<evidence type="ECO:0000256" key="3">
    <source>
        <dbReference type="ARBA" id="ARBA00023033"/>
    </source>
</evidence>
<feature type="region of interest" description="Disordered" evidence="5">
    <location>
        <begin position="1"/>
        <end position="22"/>
    </location>
</feature>
<dbReference type="CDD" id="cd01058">
    <property type="entry name" value="AAMH_B"/>
    <property type="match status" value="1"/>
</dbReference>
<evidence type="ECO:0000256" key="5">
    <source>
        <dbReference type="SAM" id="MobiDB-lite"/>
    </source>
</evidence>
<keyword evidence="2" id="KW-0560">Oxidoreductase</keyword>
<dbReference type="SUPFAM" id="SSF47240">
    <property type="entry name" value="Ferritin-like"/>
    <property type="match status" value="1"/>
</dbReference>
<dbReference type="GO" id="GO:0016709">
    <property type="term" value="F:oxidoreductase activity, acting on paired donors, with incorporation or reduction of molecular oxygen, NAD(P)H as one donor, and incorporation of one atom of oxygen"/>
    <property type="evidence" value="ECO:0007669"/>
    <property type="project" value="InterPro"/>
</dbReference>
<proteinExistence type="predicted"/>
<evidence type="ECO:0000256" key="4">
    <source>
        <dbReference type="ARBA" id="ARBA00048941"/>
    </source>
</evidence>
<dbReference type="OrthoDB" id="9806768at2"/>
<dbReference type="AlphaFoldDB" id="A0A1M7KRX8"/>
<keyword evidence="7" id="KW-1185">Reference proteome</keyword>
<dbReference type="RefSeq" id="WP_073252872.1">
    <property type="nucleotide sequence ID" value="NZ_FRCS01000001.1"/>
</dbReference>
<dbReference type="STRING" id="134849.SAMN05443668_1011238"/>
<name>A0A1M7KRX8_9ACTN</name>
<organism evidence="6 7">
    <name type="scientific">Cryptosporangium aurantiacum</name>
    <dbReference type="NCBI Taxonomy" id="134849"/>
    <lineage>
        <taxon>Bacteria</taxon>
        <taxon>Bacillati</taxon>
        <taxon>Actinomycetota</taxon>
        <taxon>Actinomycetes</taxon>
        <taxon>Cryptosporangiales</taxon>
        <taxon>Cryptosporangiaceae</taxon>
        <taxon>Cryptosporangium</taxon>
    </lineage>
</organism>
<dbReference type="PIRSF" id="PIRSF000040">
    <property type="entry name" value="MMOH_comp"/>
    <property type="match status" value="1"/>
</dbReference>
<evidence type="ECO:0000256" key="1">
    <source>
        <dbReference type="ARBA" id="ARBA00012710"/>
    </source>
</evidence>
<dbReference type="InterPro" id="IPR009078">
    <property type="entry name" value="Ferritin-like_SF"/>
</dbReference>
<evidence type="ECO:0000313" key="6">
    <source>
        <dbReference type="EMBL" id="SHM68209.1"/>
    </source>
</evidence>
<evidence type="ECO:0000256" key="2">
    <source>
        <dbReference type="ARBA" id="ARBA00023002"/>
    </source>
</evidence>
<keyword evidence="3 6" id="KW-0503">Monooxygenase</keyword>
<dbReference type="Gene3D" id="1.10.620.20">
    <property type="entry name" value="Ribonucleotide Reductase, subunit A"/>
    <property type="match status" value="1"/>
</dbReference>
<accession>A0A1M7KRX8</accession>
<dbReference type="InterPro" id="IPR012348">
    <property type="entry name" value="RNR-like"/>
</dbReference>
<dbReference type="Pfam" id="PF02332">
    <property type="entry name" value="Phenol_Hydrox"/>
    <property type="match status" value="1"/>
</dbReference>
<dbReference type="EMBL" id="FRCS01000001">
    <property type="protein sequence ID" value="SHM68209.1"/>
    <property type="molecule type" value="Genomic_DNA"/>
</dbReference>
<sequence>MTETTQRSFPKPEFTGAEAGLRTFPGSTSRSYNYFTPRKLRATVYEDVTLDVQPDPERHLTQGWIYGFADGPGGYPQEWTALKSSDWHQFLDPNEEWEQTIYRNNSNVVRQISLNLANAKKAHAYRAWAPAWTQFIERHLGAWMHAEHGLGMHVFLSEQRSAPTNMINNAIAVNSAHKLRFAQDLALYNLDLSESDLPFDGKAHKAAWQQEPVWQPVRENVERLTAIRDWAESLFAANIVFEQLVGALFRSHLVMQVAARNGDYVTPTLVGAGEHDYDRDLRYTRVLYRMLVADDVHAAHNRDVLNGWLAAWVPVSVRAAHELQPIWSQIPEKAVTFAESWHAATGSFRTVLEELGLDEPKELTP</sequence>
<reference evidence="6 7" key="1">
    <citation type="submission" date="2016-11" db="EMBL/GenBank/DDBJ databases">
        <authorList>
            <person name="Jaros S."/>
            <person name="Januszkiewicz K."/>
            <person name="Wedrychowicz H."/>
        </authorList>
    </citation>
    <scope>NUCLEOTIDE SEQUENCE [LARGE SCALE GENOMIC DNA]</scope>
    <source>
        <strain evidence="6 7">DSM 46144</strain>
    </source>
</reference>
<dbReference type="Proteomes" id="UP000184440">
    <property type="component" value="Unassembled WGS sequence"/>
</dbReference>
<dbReference type="InterPro" id="IPR003430">
    <property type="entry name" value="Phenol_Hydrox"/>
</dbReference>